<dbReference type="Pfam" id="PF00847">
    <property type="entry name" value="AP2"/>
    <property type="match status" value="1"/>
</dbReference>
<dbReference type="SMART" id="SM00380">
    <property type="entry name" value="AP2"/>
    <property type="match status" value="2"/>
</dbReference>
<dbReference type="AlphaFoldDB" id="A0AAN7GC43"/>
<organism evidence="9 10">
    <name type="scientific">Quercus rubra</name>
    <name type="common">Northern red oak</name>
    <name type="synonym">Quercus borealis</name>
    <dbReference type="NCBI Taxonomy" id="3512"/>
    <lineage>
        <taxon>Eukaryota</taxon>
        <taxon>Viridiplantae</taxon>
        <taxon>Streptophyta</taxon>
        <taxon>Embryophyta</taxon>
        <taxon>Tracheophyta</taxon>
        <taxon>Spermatophyta</taxon>
        <taxon>Magnoliopsida</taxon>
        <taxon>eudicotyledons</taxon>
        <taxon>Gunneridae</taxon>
        <taxon>Pentapetalae</taxon>
        <taxon>rosids</taxon>
        <taxon>fabids</taxon>
        <taxon>Fagales</taxon>
        <taxon>Fagaceae</taxon>
        <taxon>Quercus</taxon>
    </lineage>
</organism>
<feature type="region of interest" description="Disordered" evidence="7">
    <location>
        <begin position="10"/>
        <end position="39"/>
    </location>
</feature>
<dbReference type="GO" id="GO:0003677">
    <property type="term" value="F:DNA binding"/>
    <property type="evidence" value="ECO:0007669"/>
    <property type="project" value="UniProtKB-KW"/>
</dbReference>
<dbReference type="PANTHER" id="PTHR32467">
    <property type="entry name" value="AP2-LIKE ETHYLENE-RESPONSIVE TRANSCRIPTION FACTOR"/>
    <property type="match status" value="1"/>
</dbReference>
<feature type="region of interest" description="Disordered" evidence="7">
    <location>
        <begin position="201"/>
        <end position="286"/>
    </location>
</feature>
<feature type="domain" description="AP2/ERF" evidence="8">
    <location>
        <begin position="302"/>
        <end position="365"/>
    </location>
</feature>
<keyword evidence="10" id="KW-1185">Reference proteome</keyword>
<evidence type="ECO:0000256" key="4">
    <source>
        <dbReference type="ARBA" id="ARBA00023125"/>
    </source>
</evidence>
<dbReference type="FunFam" id="3.30.730.10:FF:000002">
    <property type="entry name" value="AP2-like ethylene-responsive transcription factor"/>
    <property type="match status" value="1"/>
</dbReference>
<protein>
    <recommendedName>
        <fullName evidence="8">AP2/ERF domain-containing protein</fullName>
    </recommendedName>
</protein>
<sequence>MASMNWLGFSLSPQELPSQPSDQDHSQNAVSRLGFNSDDISGTDVSGECFDLTSDSTPPSLNLPPPFGILEAFNRNNQPQDWNMKSLGMNSSANYKTTSDLSMLMGSSCSSQSLENQDHQPKLENFLGRHSFGHHDQNAAYNNTTGDYMFNNCSLQLPSEATNGVSNSTAGDGGSGSGNGSINNNSSIGLSMIKTWLRNQPAPQTQQDNNTNKNDGGASGGGNNGSLTSAQTLSLSMSTGSQSSSTLPLLTASTAGGGSGGESSSSDNNKQPNTTTGLDSQTGAIEAVPRKSIDTFGQRTSIYRGVTRHRWTGRYEAHLWDNSCRREGQTRKGRQGGYDKEEKAARAYDLAALKYWGTTTTTNFPISNYEKELEEMKHMTRQEYVASLRRKSSGFSRGASIYRGVTRHHQHGRWQARIGRVAGNKDLYLGTFSTQEEAAEAYDIAAIKFRGLNAVTNFDMSRYDVKSILESSTLPIGGAAKRLKDVEQAEMTVDGQRTDDHDNVSSQLTDGINNYGGAPHHGWPTLAFQQAQPYSMHYPYGQRVWCKQEQDSDPPHSFQDLHQLQLGNTHNFFQPNSVLHNLMGMESASMEHSSGSNSVIYSNGGGATADGYGSNGGYIMPLTTVIANEGNNQNQGNNGFGDSEVKALGYDNVFASTDPYHARNLYYLSQQSSTGVVKASTYDQGSACNNWVPTAVPTLAPRSNNMAVCHRAPTFTVWNDT</sequence>
<feature type="compositionally biased region" description="Low complexity" evidence="7">
    <location>
        <begin position="10"/>
        <end position="21"/>
    </location>
</feature>
<evidence type="ECO:0000313" key="10">
    <source>
        <dbReference type="Proteomes" id="UP001324115"/>
    </source>
</evidence>
<dbReference type="Gene3D" id="3.30.730.10">
    <property type="entry name" value="AP2/ERF domain"/>
    <property type="match status" value="2"/>
</dbReference>
<evidence type="ECO:0000259" key="8">
    <source>
        <dbReference type="PROSITE" id="PS51032"/>
    </source>
</evidence>
<dbReference type="EMBL" id="JAXUIC010000001">
    <property type="protein sequence ID" value="KAK4605780.1"/>
    <property type="molecule type" value="Genomic_DNA"/>
</dbReference>
<gene>
    <name evidence="9" type="ORF">RGQ29_000177</name>
</gene>
<evidence type="ECO:0000256" key="5">
    <source>
        <dbReference type="ARBA" id="ARBA00023163"/>
    </source>
</evidence>
<dbReference type="PANTHER" id="PTHR32467:SF72">
    <property type="entry name" value="AP2-LIKE ETHYLENE-RESPONSIVE TRANSCRIPTION FACTOR BBM"/>
    <property type="match status" value="1"/>
</dbReference>
<dbReference type="Proteomes" id="UP001324115">
    <property type="component" value="Unassembled WGS sequence"/>
</dbReference>
<keyword evidence="6" id="KW-0539">Nucleus</keyword>
<feature type="compositionally biased region" description="Polar residues" evidence="7">
    <location>
        <begin position="267"/>
        <end position="283"/>
    </location>
</feature>
<evidence type="ECO:0000256" key="2">
    <source>
        <dbReference type="ARBA" id="ARBA00022737"/>
    </source>
</evidence>
<keyword evidence="3" id="KW-0805">Transcription regulation</keyword>
<evidence type="ECO:0000313" key="9">
    <source>
        <dbReference type="EMBL" id="KAK4605780.1"/>
    </source>
</evidence>
<feature type="domain" description="AP2/ERF" evidence="8">
    <location>
        <begin position="401"/>
        <end position="459"/>
    </location>
</feature>
<dbReference type="InterPro" id="IPR036955">
    <property type="entry name" value="AP2/ERF_dom_sf"/>
</dbReference>
<proteinExistence type="predicted"/>
<dbReference type="GO" id="GO:0003700">
    <property type="term" value="F:DNA-binding transcription factor activity"/>
    <property type="evidence" value="ECO:0007669"/>
    <property type="project" value="InterPro"/>
</dbReference>
<dbReference type="SUPFAM" id="SSF54171">
    <property type="entry name" value="DNA-binding domain"/>
    <property type="match status" value="2"/>
</dbReference>
<evidence type="ECO:0000256" key="6">
    <source>
        <dbReference type="ARBA" id="ARBA00023242"/>
    </source>
</evidence>
<feature type="compositionally biased region" description="Low complexity" evidence="7">
    <location>
        <begin position="232"/>
        <end position="254"/>
    </location>
</feature>
<name>A0AAN7GC43_QUERU</name>
<dbReference type="InterPro" id="IPR001471">
    <property type="entry name" value="AP2/ERF_dom"/>
</dbReference>
<feature type="compositionally biased region" description="Low complexity" evidence="7">
    <location>
        <begin position="204"/>
        <end position="216"/>
    </location>
</feature>
<dbReference type="FunFam" id="3.30.730.10:FF:000003">
    <property type="entry name" value="AP2-like ethylene-responsive transcription factor ANT"/>
    <property type="match status" value="1"/>
</dbReference>
<dbReference type="CDD" id="cd00018">
    <property type="entry name" value="AP2"/>
    <property type="match status" value="2"/>
</dbReference>
<dbReference type="PROSITE" id="PS51032">
    <property type="entry name" value="AP2_ERF"/>
    <property type="match status" value="2"/>
</dbReference>
<reference evidence="9 10" key="1">
    <citation type="journal article" date="2023" name="G3 (Bethesda)">
        <title>A haplotype-resolved chromosome-scale genome for Quercus rubra L. provides insights into the genetics of adaptive traits for red oak species.</title>
        <authorList>
            <person name="Kapoor B."/>
            <person name="Jenkins J."/>
            <person name="Schmutz J."/>
            <person name="Zhebentyayeva T."/>
            <person name="Kuelheim C."/>
            <person name="Coggeshall M."/>
            <person name="Heim C."/>
            <person name="Lasky J.R."/>
            <person name="Leites L."/>
            <person name="Islam-Faridi N."/>
            <person name="Romero-Severson J."/>
            <person name="DeLeo V.L."/>
            <person name="Lucas S.M."/>
            <person name="Lazic D."/>
            <person name="Gailing O."/>
            <person name="Carlson J."/>
            <person name="Staton M."/>
        </authorList>
    </citation>
    <scope>NUCLEOTIDE SEQUENCE [LARGE SCALE GENOMIC DNA]</scope>
    <source>
        <strain evidence="9">Pseudo-F2</strain>
    </source>
</reference>
<dbReference type="InterPro" id="IPR016177">
    <property type="entry name" value="DNA-bd_dom_sf"/>
</dbReference>
<evidence type="ECO:0000256" key="7">
    <source>
        <dbReference type="SAM" id="MobiDB-lite"/>
    </source>
</evidence>
<dbReference type="GO" id="GO:0005634">
    <property type="term" value="C:nucleus"/>
    <property type="evidence" value="ECO:0007669"/>
    <property type="project" value="UniProtKB-SubCell"/>
</dbReference>
<dbReference type="PRINTS" id="PR00367">
    <property type="entry name" value="ETHRSPELEMNT"/>
</dbReference>
<keyword evidence="4" id="KW-0238">DNA-binding</keyword>
<feature type="region of interest" description="Disordered" evidence="7">
    <location>
        <begin position="164"/>
        <end position="185"/>
    </location>
</feature>
<evidence type="ECO:0000256" key="3">
    <source>
        <dbReference type="ARBA" id="ARBA00023015"/>
    </source>
</evidence>
<comment type="subcellular location">
    <subcellularLocation>
        <location evidence="1">Nucleus</location>
    </subcellularLocation>
</comment>
<keyword evidence="2" id="KW-0677">Repeat</keyword>
<keyword evidence="5" id="KW-0804">Transcription</keyword>
<accession>A0AAN7GC43</accession>
<comment type="caution">
    <text evidence="9">The sequence shown here is derived from an EMBL/GenBank/DDBJ whole genome shotgun (WGS) entry which is preliminary data.</text>
</comment>
<evidence type="ECO:0000256" key="1">
    <source>
        <dbReference type="ARBA" id="ARBA00004123"/>
    </source>
</evidence>